<dbReference type="EMBL" id="CP019343">
    <property type="protein sequence ID" value="ARN72975.1"/>
    <property type="molecule type" value="Genomic_DNA"/>
</dbReference>
<evidence type="ECO:0000313" key="3">
    <source>
        <dbReference type="EMBL" id="ARN72975.1"/>
    </source>
</evidence>
<dbReference type="InterPro" id="IPR025263">
    <property type="entry name" value="YhdP_central"/>
</dbReference>
<proteinExistence type="predicted"/>
<dbReference type="OrthoDB" id="9762238at2"/>
<feature type="transmembrane region" description="Helical" evidence="1">
    <location>
        <begin position="12"/>
        <end position="35"/>
    </location>
</feature>
<keyword evidence="1" id="KW-0472">Membrane</keyword>
<dbReference type="PANTHER" id="PTHR38690:SF1">
    <property type="entry name" value="PROTEASE"/>
    <property type="match status" value="1"/>
</dbReference>
<evidence type="ECO:0000313" key="4">
    <source>
        <dbReference type="Proteomes" id="UP000193450"/>
    </source>
</evidence>
<keyword evidence="4" id="KW-1185">Reference proteome</keyword>
<dbReference type="Pfam" id="PF13116">
    <property type="entry name" value="YhdP"/>
    <property type="match status" value="1"/>
</dbReference>
<evidence type="ECO:0000259" key="2">
    <source>
        <dbReference type="Pfam" id="PF13116"/>
    </source>
</evidence>
<keyword evidence="1" id="KW-0812">Transmembrane</keyword>
<dbReference type="Proteomes" id="UP000193450">
    <property type="component" value="Chromosome"/>
</dbReference>
<gene>
    <name evidence="3" type="ORF">BST96_01945</name>
</gene>
<sequence>MLKQSAIWINRLLWASLFTALVLVATYVSIGRYYINYVEEYQQPLLARFNQFTNLPLDIDRLYGRWSRLSPVLTMEQLKLYAPDNPEQTVLTIDTLSLQLDPLRSLMQGSLQIKRLLIDGVDCALKETSPGQWELKGYPVAAGGTTNLDNVVDLILSVEGAELLGANININFAKGSDALLAVKELSFKRADKFRRFKIEANFDQSEEPLLGIIESQGDPREIEGFSAKAYLKFNEVDFSAQLPAMGALGIDLEDARIDGQLWLDWKPQTVIELQGSITTPLLDIAALSGRPLAPLKDVQIHFRAEKNANDNWEGWVPLLAMQWQEQPFKFEQLGVAIENKQLQLSIPSLDLAATTSQLLAIDLLGDPLKETVSTLSLSGNLQQVVLNLSRNPTPRKTPRFILQANLDNVSVKPWKGAPGATGINGYLEVNPADGFVELDTGAFSLDFPLVYRNPLGFASGKGKVAWQLTEDRVYVDSGLLSLTADHGPATALLDLDLPKQAGSEIPPK</sequence>
<reference evidence="3 4" key="1">
    <citation type="submission" date="2016-11" db="EMBL/GenBank/DDBJ databases">
        <title>Trade-off between light-utilization and light-protection in marine flavobacteria.</title>
        <authorList>
            <person name="Kumagai Y."/>
        </authorList>
    </citation>
    <scope>NUCLEOTIDE SEQUENCE [LARGE SCALE GENOMIC DNA]</scope>
    <source>
        <strain evidence="3 4">NBRC 107125</strain>
    </source>
</reference>
<evidence type="ECO:0000256" key="1">
    <source>
        <dbReference type="SAM" id="Phobius"/>
    </source>
</evidence>
<dbReference type="InterPro" id="IPR011836">
    <property type="entry name" value="YhdP"/>
</dbReference>
<dbReference type="STRING" id="716816.BST96_01945"/>
<accession>A0A1X9NAM1</accession>
<dbReference type="AlphaFoldDB" id="A0A1X9NAM1"/>
<dbReference type="PANTHER" id="PTHR38690">
    <property type="entry name" value="PROTEASE-RELATED"/>
    <property type="match status" value="1"/>
</dbReference>
<name>A0A1X9NAM1_9GAMM</name>
<dbReference type="KEGG" id="osg:BST96_01945"/>
<protein>
    <recommendedName>
        <fullName evidence="2">YhdP central domain-containing protein</fullName>
    </recommendedName>
</protein>
<keyword evidence="1" id="KW-1133">Transmembrane helix</keyword>
<organism evidence="3 4">
    <name type="scientific">Oceanicoccus sagamiensis</name>
    <dbReference type="NCBI Taxonomy" id="716816"/>
    <lineage>
        <taxon>Bacteria</taxon>
        <taxon>Pseudomonadati</taxon>
        <taxon>Pseudomonadota</taxon>
        <taxon>Gammaproteobacteria</taxon>
        <taxon>Cellvibrionales</taxon>
        <taxon>Spongiibacteraceae</taxon>
        <taxon>Oceanicoccus</taxon>
    </lineage>
</organism>
<dbReference type="RefSeq" id="WP_085757070.1">
    <property type="nucleotide sequence ID" value="NZ_CP019343.1"/>
</dbReference>
<feature type="domain" description="YhdP central" evidence="2">
    <location>
        <begin position="9"/>
        <end position="485"/>
    </location>
</feature>